<protein>
    <submittedName>
        <fullName evidence="2">Uncharacterized protein</fullName>
    </submittedName>
</protein>
<feature type="chain" id="PRO_5025691864" evidence="1">
    <location>
        <begin position="17"/>
        <end position="118"/>
    </location>
</feature>
<keyword evidence="3" id="KW-1185">Reference proteome</keyword>
<evidence type="ECO:0000313" key="3">
    <source>
        <dbReference type="Proteomes" id="UP000799539"/>
    </source>
</evidence>
<organism evidence="2 3">
    <name type="scientific">Cercospora zeae-maydis SCOH1-5</name>
    <dbReference type="NCBI Taxonomy" id="717836"/>
    <lineage>
        <taxon>Eukaryota</taxon>
        <taxon>Fungi</taxon>
        <taxon>Dikarya</taxon>
        <taxon>Ascomycota</taxon>
        <taxon>Pezizomycotina</taxon>
        <taxon>Dothideomycetes</taxon>
        <taxon>Dothideomycetidae</taxon>
        <taxon>Mycosphaerellales</taxon>
        <taxon>Mycosphaerellaceae</taxon>
        <taxon>Cercospora</taxon>
    </lineage>
</organism>
<keyword evidence="1" id="KW-0732">Signal</keyword>
<dbReference type="AlphaFoldDB" id="A0A6A6FNF1"/>
<dbReference type="EMBL" id="ML992667">
    <property type="protein sequence ID" value="KAF2214995.1"/>
    <property type="molecule type" value="Genomic_DNA"/>
</dbReference>
<sequence>MKLAVVLPAFLMGITALANPAPAPNNEVSGANLFSRQDSHAFCAAAKCSKTQRCPGNCASCDYAKGTCIGLGSPSTCEPSACGENGDCADTCAGCCGKTGKCVKNRKDCPGEPKQEAI</sequence>
<evidence type="ECO:0000256" key="1">
    <source>
        <dbReference type="SAM" id="SignalP"/>
    </source>
</evidence>
<dbReference type="Proteomes" id="UP000799539">
    <property type="component" value="Unassembled WGS sequence"/>
</dbReference>
<proteinExistence type="predicted"/>
<gene>
    <name evidence="2" type="ORF">CERZMDRAFT_82871</name>
</gene>
<accession>A0A6A6FNF1</accession>
<reference evidence="2" key="1">
    <citation type="journal article" date="2020" name="Stud. Mycol.">
        <title>101 Dothideomycetes genomes: a test case for predicting lifestyles and emergence of pathogens.</title>
        <authorList>
            <person name="Haridas S."/>
            <person name="Albert R."/>
            <person name="Binder M."/>
            <person name="Bloem J."/>
            <person name="Labutti K."/>
            <person name="Salamov A."/>
            <person name="Andreopoulos B."/>
            <person name="Baker S."/>
            <person name="Barry K."/>
            <person name="Bills G."/>
            <person name="Bluhm B."/>
            <person name="Cannon C."/>
            <person name="Castanera R."/>
            <person name="Culley D."/>
            <person name="Daum C."/>
            <person name="Ezra D."/>
            <person name="Gonzalez J."/>
            <person name="Henrissat B."/>
            <person name="Kuo A."/>
            <person name="Liang C."/>
            <person name="Lipzen A."/>
            <person name="Lutzoni F."/>
            <person name="Magnuson J."/>
            <person name="Mondo S."/>
            <person name="Nolan M."/>
            <person name="Ohm R."/>
            <person name="Pangilinan J."/>
            <person name="Park H.-J."/>
            <person name="Ramirez L."/>
            <person name="Alfaro M."/>
            <person name="Sun H."/>
            <person name="Tritt A."/>
            <person name="Yoshinaga Y."/>
            <person name="Zwiers L.-H."/>
            <person name="Turgeon B."/>
            <person name="Goodwin S."/>
            <person name="Spatafora J."/>
            <person name="Crous P."/>
            <person name="Grigoriev I."/>
        </authorList>
    </citation>
    <scope>NUCLEOTIDE SEQUENCE</scope>
    <source>
        <strain evidence="2">SCOH1-5</strain>
    </source>
</reference>
<name>A0A6A6FNF1_9PEZI</name>
<evidence type="ECO:0000313" key="2">
    <source>
        <dbReference type="EMBL" id="KAF2214995.1"/>
    </source>
</evidence>
<feature type="signal peptide" evidence="1">
    <location>
        <begin position="1"/>
        <end position="16"/>
    </location>
</feature>